<dbReference type="EMBL" id="CP043661">
    <property type="protein sequence ID" value="QNE23302.1"/>
    <property type="molecule type" value="Genomic_DNA"/>
</dbReference>
<organism evidence="3 4">
    <name type="scientific">Kribbella qitaiheensis</name>
    <dbReference type="NCBI Taxonomy" id="1544730"/>
    <lineage>
        <taxon>Bacteria</taxon>
        <taxon>Bacillati</taxon>
        <taxon>Actinomycetota</taxon>
        <taxon>Actinomycetes</taxon>
        <taxon>Propionibacteriales</taxon>
        <taxon>Kribbellaceae</taxon>
        <taxon>Kribbella</taxon>
    </lineage>
</organism>
<reference evidence="3 4" key="2">
    <citation type="journal article" date="2020" name="Microbiol. Resour. Announc.">
        <title>Antarctic desert soil bacteria exhibit high novel natural product potential, evaluated through long-read genome sequencing and comparative genomics.</title>
        <authorList>
            <person name="Benaud N."/>
            <person name="Edwards R.J."/>
            <person name="Amos T.G."/>
            <person name="D'Agostino P.M."/>
            <person name="Gutierrez-Chavez C."/>
            <person name="Montgomery K."/>
            <person name="Nicetic I."/>
            <person name="Ferrari B.C."/>
        </authorList>
    </citation>
    <scope>NUCLEOTIDE SEQUENCE [LARGE SCALE GENOMIC DNA]</scope>
    <source>
        <strain evidence="3 4">SPB151</strain>
    </source>
</reference>
<dbReference type="InterPro" id="IPR013538">
    <property type="entry name" value="ASHA1/2-like_C"/>
</dbReference>
<comment type="similarity">
    <text evidence="1">Belongs to the AHA1 family.</text>
</comment>
<evidence type="ECO:0000313" key="4">
    <source>
        <dbReference type="Proteomes" id="UP000515563"/>
    </source>
</evidence>
<dbReference type="InterPro" id="IPR023393">
    <property type="entry name" value="START-like_dom_sf"/>
</dbReference>
<reference evidence="4" key="1">
    <citation type="submission" date="2019-09" db="EMBL/GenBank/DDBJ databases">
        <title>Antimicrobial potential of Antarctic Bacteria.</title>
        <authorList>
            <person name="Benaud N."/>
            <person name="Edwards R.J."/>
            <person name="Ferrari B.C."/>
        </authorList>
    </citation>
    <scope>NUCLEOTIDE SEQUENCE [LARGE SCALE GENOMIC DNA]</scope>
    <source>
        <strain evidence="4">SPB151</strain>
    </source>
</reference>
<gene>
    <name evidence="3" type="ORF">F1D05_34665</name>
</gene>
<keyword evidence="4" id="KW-1185">Reference proteome</keyword>
<dbReference type="KEGG" id="kqi:F1D05_34665"/>
<proteinExistence type="inferred from homology"/>
<dbReference type="AlphaFoldDB" id="A0A7G6XAN7"/>
<sequence length="149" mass="16724">MRVTTSSIRIEASREIVWAVLTDHAYVKQWQYGSVLSTDWSVDSPIRFANDWEGNTFEQWGTVLLVDAPAQLRYSMFAPRPDLEDKPENYFTMGYTLEDAAGKTNLTITLEDPREITGEDTGDNDEENPVLATLKNLAESVAANAPGRH</sequence>
<evidence type="ECO:0000256" key="1">
    <source>
        <dbReference type="ARBA" id="ARBA00006817"/>
    </source>
</evidence>
<dbReference type="Pfam" id="PF08327">
    <property type="entry name" value="AHSA1"/>
    <property type="match status" value="1"/>
</dbReference>
<dbReference type="SUPFAM" id="SSF55961">
    <property type="entry name" value="Bet v1-like"/>
    <property type="match status" value="1"/>
</dbReference>
<accession>A0A7G6XAN7</accession>
<evidence type="ECO:0000259" key="2">
    <source>
        <dbReference type="Pfam" id="PF08327"/>
    </source>
</evidence>
<dbReference type="Proteomes" id="UP000515563">
    <property type="component" value="Chromosome"/>
</dbReference>
<evidence type="ECO:0000313" key="3">
    <source>
        <dbReference type="EMBL" id="QNE23302.1"/>
    </source>
</evidence>
<dbReference type="Gene3D" id="3.30.530.20">
    <property type="match status" value="1"/>
</dbReference>
<feature type="domain" description="Activator of Hsp90 ATPase homologue 1/2-like C-terminal" evidence="2">
    <location>
        <begin position="12"/>
        <end position="126"/>
    </location>
</feature>
<protein>
    <submittedName>
        <fullName evidence="3">ATPase</fullName>
    </submittedName>
</protein>
<name>A0A7G6XAN7_9ACTN</name>